<keyword evidence="1" id="KW-0732">Signal</keyword>
<sequence length="86" mass="9722">MRFYTIFLSLLVVLSLCLSINAQQSISYYSQNHTLHVRSANLERRSLLARQQQEPVIFPSSSTTPVSSKDPIFALVIFVALSSLMF</sequence>
<organism evidence="2 3">
    <name type="scientific">Mucor circinelloides f. lusitanicus</name>
    <name type="common">Mucor racemosus var. lusitanicus</name>
    <dbReference type="NCBI Taxonomy" id="29924"/>
    <lineage>
        <taxon>Eukaryota</taxon>
        <taxon>Fungi</taxon>
        <taxon>Fungi incertae sedis</taxon>
        <taxon>Mucoromycota</taxon>
        <taxon>Mucoromycotina</taxon>
        <taxon>Mucoromycetes</taxon>
        <taxon>Mucorales</taxon>
        <taxon>Mucorineae</taxon>
        <taxon>Mucoraceae</taxon>
        <taxon>Mucor</taxon>
    </lineage>
</organism>
<dbReference type="AlphaFoldDB" id="A0A8H4BKN3"/>
<evidence type="ECO:0000256" key="1">
    <source>
        <dbReference type="SAM" id="SignalP"/>
    </source>
</evidence>
<gene>
    <name evidence="2" type="ORF">FB192DRAFT_1371236</name>
</gene>
<name>A0A8H4BKN3_MUCCL</name>
<feature type="chain" id="PRO_5034034143" evidence="1">
    <location>
        <begin position="23"/>
        <end position="86"/>
    </location>
</feature>
<reference evidence="2 3" key="1">
    <citation type="submission" date="2019-09" db="EMBL/GenBank/DDBJ databases">
        <authorList>
            <consortium name="DOE Joint Genome Institute"/>
            <person name="Mondo S.J."/>
            <person name="Navarro-Mendoza M.I."/>
            <person name="Perez-Arques C."/>
            <person name="Panchal S."/>
            <person name="Nicolas F.E."/>
            <person name="Ganguly P."/>
            <person name="Pangilinan J."/>
            <person name="Grigoriev I."/>
            <person name="Heitman J."/>
            <person name="Sanya K."/>
            <person name="Garre V."/>
        </authorList>
    </citation>
    <scope>NUCLEOTIDE SEQUENCE [LARGE SCALE GENOMIC DNA]</scope>
    <source>
        <strain evidence="2 3">MU402</strain>
    </source>
</reference>
<dbReference type="EMBL" id="JAAECE010000003">
    <property type="protein sequence ID" value="KAF1804100.1"/>
    <property type="molecule type" value="Genomic_DNA"/>
</dbReference>
<evidence type="ECO:0000313" key="3">
    <source>
        <dbReference type="Proteomes" id="UP000469890"/>
    </source>
</evidence>
<dbReference type="Proteomes" id="UP000469890">
    <property type="component" value="Unassembled WGS sequence"/>
</dbReference>
<comment type="caution">
    <text evidence="2">The sequence shown here is derived from an EMBL/GenBank/DDBJ whole genome shotgun (WGS) entry which is preliminary data.</text>
</comment>
<evidence type="ECO:0000313" key="2">
    <source>
        <dbReference type="EMBL" id="KAF1804100.1"/>
    </source>
</evidence>
<proteinExistence type="predicted"/>
<protein>
    <submittedName>
        <fullName evidence="2">Uncharacterized protein</fullName>
    </submittedName>
</protein>
<feature type="signal peptide" evidence="1">
    <location>
        <begin position="1"/>
        <end position="22"/>
    </location>
</feature>
<accession>A0A8H4BKN3</accession>